<dbReference type="RefSeq" id="WP_247639432.1">
    <property type="nucleotide sequence ID" value="NZ_JAHXCZ010000001.1"/>
</dbReference>
<evidence type="ECO:0000313" key="2">
    <source>
        <dbReference type="EMBL" id="MCT8504068.1"/>
    </source>
</evidence>
<keyword evidence="1" id="KW-1133">Transmembrane helix</keyword>
<sequence>MTEKTVRRRRWRAIGKFFAAIFVINVIVGIAGIAFMMLYYGEVDGQGRAALVTFMILNTLFASPVALYLYWWELHPVQTPESDQYNDPRQ</sequence>
<name>A0A9X2WZX8_9GAMM</name>
<feature type="transmembrane region" description="Helical" evidence="1">
    <location>
        <begin position="51"/>
        <end position="71"/>
    </location>
</feature>
<evidence type="ECO:0000313" key="3">
    <source>
        <dbReference type="Proteomes" id="UP001145353"/>
    </source>
</evidence>
<proteinExistence type="predicted"/>
<feature type="transmembrane region" description="Helical" evidence="1">
    <location>
        <begin position="17"/>
        <end position="39"/>
    </location>
</feature>
<reference evidence="2" key="2">
    <citation type="journal article" date="2022" name="Syst. Appl. Microbiol.">
        <title>Chromohalobacter moromii sp. nov., a moderately halophilic bacterium isolated from lupine-based moromi fermentation.</title>
        <authorList>
            <person name="Lulf R.H."/>
            <person name="Hilgarth M."/>
            <person name="Ehrmann M.A."/>
        </authorList>
    </citation>
    <scope>NUCLEOTIDE SEQUENCE</scope>
    <source>
        <strain evidence="2">TMW 2.2304</strain>
    </source>
</reference>
<evidence type="ECO:0000256" key="1">
    <source>
        <dbReference type="SAM" id="Phobius"/>
    </source>
</evidence>
<keyword evidence="3" id="KW-1185">Reference proteome</keyword>
<dbReference type="Proteomes" id="UP001145353">
    <property type="component" value="Unassembled WGS sequence"/>
</dbReference>
<protein>
    <submittedName>
        <fullName evidence="2">Uncharacterized protein</fullName>
    </submittedName>
</protein>
<keyword evidence="1" id="KW-0472">Membrane</keyword>
<organism evidence="2 3">
    <name type="scientific">Chromohalobacter moromii</name>
    <dbReference type="NCBI Taxonomy" id="2860329"/>
    <lineage>
        <taxon>Bacteria</taxon>
        <taxon>Pseudomonadati</taxon>
        <taxon>Pseudomonadota</taxon>
        <taxon>Gammaproteobacteria</taxon>
        <taxon>Oceanospirillales</taxon>
        <taxon>Halomonadaceae</taxon>
        <taxon>Chromohalobacter</taxon>
    </lineage>
</organism>
<comment type="caution">
    <text evidence="2">The sequence shown here is derived from an EMBL/GenBank/DDBJ whole genome shotgun (WGS) entry which is preliminary data.</text>
</comment>
<gene>
    <name evidence="2" type="ORF">KZO87_01610</name>
</gene>
<dbReference type="AlphaFoldDB" id="A0A9X2WZX8"/>
<reference evidence="2" key="1">
    <citation type="submission" date="2021-07" db="EMBL/GenBank/DDBJ databases">
        <authorList>
            <person name="Luelf R.H."/>
        </authorList>
    </citation>
    <scope>NUCLEOTIDE SEQUENCE</scope>
    <source>
        <strain evidence="2">TMW 2.2304</strain>
    </source>
</reference>
<accession>A0A9X2WZX8</accession>
<dbReference type="EMBL" id="JAHXDE010000001">
    <property type="protein sequence ID" value="MCT8504068.1"/>
    <property type="molecule type" value="Genomic_DNA"/>
</dbReference>
<keyword evidence="1" id="KW-0812">Transmembrane</keyword>